<evidence type="ECO:0000256" key="2">
    <source>
        <dbReference type="ARBA" id="ARBA00009045"/>
    </source>
</evidence>
<dbReference type="InterPro" id="IPR022764">
    <property type="entry name" value="Peptidase_S54_rhomboid_dom"/>
</dbReference>
<feature type="transmembrane region" description="Helical" evidence="7">
    <location>
        <begin position="106"/>
        <end position="124"/>
    </location>
</feature>
<dbReference type="PANTHER" id="PTHR43731:SF14">
    <property type="entry name" value="PRESENILIN-ASSOCIATED RHOMBOID-LIKE PROTEIN, MITOCHONDRIAL"/>
    <property type="match status" value="1"/>
</dbReference>
<dbReference type="EMBL" id="OJIN01000208">
    <property type="protein sequence ID" value="SPD75478.1"/>
    <property type="molecule type" value="Genomic_DNA"/>
</dbReference>
<comment type="subcellular location">
    <subcellularLocation>
        <location evidence="1">Membrane</location>
        <topology evidence="1">Multi-pass membrane protein</topology>
    </subcellularLocation>
</comment>
<dbReference type="GO" id="GO:0004252">
    <property type="term" value="F:serine-type endopeptidase activity"/>
    <property type="evidence" value="ECO:0007669"/>
    <property type="project" value="InterPro"/>
</dbReference>
<keyword evidence="5 7" id="KW-1133">Transmembrane helix</keyword>
<evidence type="ECO:0000256" key="4">
    <source>
        <dbReference type="ARBA" id="ARBA00022801"/>
    </source>
</evidence>
<dbReference type="InterPro" id="IPR002939">
    <property type="entry name" value="DnaJ_C"/>
</dbReference>
<dbReference type="InterPro" id="IPR035952">
    <property type="entry name" value="Rhomboid-like_sf"/>
</dbReference>
<dbReference type="GO" id="GO:0051082">
    <property type="term" value="F:unfolded protein binding"/>
    <property type="evidence" value="ECO:0007669"/>
    <property type="project" value="InterPro"/>
</dbReference>
<keyword evidence="3 7" id="KW-0812">Transmembrane</keyword>
<name>A0A445N153_9BACT</name>
<evidence type="ECO:0000259" key="9">
    <source>
        <dbReference type="Pfam" id="PF01694"/>
    </source>
</evidence>
<reference evidence="10" key="1">
    <citation type="submission" date="2018-01" db="EMBL/GenBank/DDBJ databases">
        <authorList>
            <person name="Regsiter A."/>
            <person name="William W."/>
        </authorList>
    </citation>
    <scope>NUCLEOTIDE SEQUENCE</scope>
    <source>
        <strain evidence="10">TRIP AH-1</strain>
    </source>
</reference>
<evidence type="ECO:0000256" key="1">
    <source>
        <dbReference type="ARBA" id="ARBA00004141"/>
    </source>
</evidence>
<dbReference type="Pfam" id="PF01556">
    <property type="entry name" value="DnaJ_C"/>
    <property type="match status" value="1"/>
</dbReference>
<feature type="transmembrane region" description="Helical" evidence="7">
    <location>
        <begin position="161"/>
        <end position="185"/>
    </location>
</feature>
<dbReference type="Gene3D" id="2.60.260.20">
    <property type="entry name" value="Urease metallochaperone UreE, N-terminal domain"/>
    <property type="match status" value="1"/>
</dbReference>
<dbReference type="GO" id="GO:0016020">
    <property type="term" value="C:membrane"/>
    <property type="evidence" value="ECO:0007669"/>
    <property type="project" value="UniProtKB-SubCell"/>
</dbReference>
<dbReference type="SUPFAM" id="SSF49493">
    <property type="entry name" value="HSP40/DnaJ peptide-binding domain"/>
    <property type="match status" value="1"/>
</dbReference>
<evidence type="ECO:0000259" key="8">
    <source>
        <dbReference type="Pfam" id="PF01556"/>
    </source>
</evidence>
<dbReference type="SUPFAM" id="SSF144091">
    <property type="entry name" value="Rhomboid-like"/>
    <property type="match status" value="1"/>
</dbReference>
<feature type="domain" description="Peptidase S54 rhomboid" evidence="9">
    <location>
        <begin position="65"/>
        <end position="217"/>
    </location>
</feature>
<feature type="transmembrane region" description="Helical" evidence="7">
    <location>
        <begin position="70"/>
        <end position="94"/>
    </location>
</feature>
<keyword evidence="4" id="KW-0378">Hydrolase</keyword>
<feature type="domain" description="Chaperone DnaJ C-terminal" evidence="8">
    <location>
        <begin position="258"/>
        <end position="322"/>
    </location>
</feature>
<dbReference type="AlphaFoldDB" id="A0A445N153"/>
<evidence type="ECO:0000256" key="7">
    <source>
        <dbReference type="SAM" id="Phobius"/>
    </source>
</evidence>
<feature type="transmembrane region" description="Helical" evidence="7">
    <location>
        <begin position="130"/>
        <end position="149"/>
    </location>
</feature>
<dbReference type="PANTHER" id="PTHR43731">
    <property type="entry name" value="RHOMBOID PROTEASE"/>
    <property type="match status" value="1"/>
</dbReference>
<gene>
    <name evidence="10" type="ORF">PITCH_A640021</name>
</gene>
<dbReference type="Gene3D" id="1.20.1540.10">
    <property type="entry name" value="Rhomboid-like"/>
    <property type="match status" value="1"/>
</dbReference>
<evidence type="ECO:0000313" key="10">
    <source>
        <dbReference type="EMBL" id="SPD75478.1"/>
    </source>
</evidence>
<dbReference type="InterPro" id="IPR008971">
    <property type="entry name" value="HSP40/DnaJ_pept-bd"/>
</dbReference>
<protein>
    <submittedName>
        <fullName evidence="10">Peptidase S54, rhomboid domain containing protein</fullName>
    </submittedName>
</protein>
<dbReference type="InterPro" id="IPR050925">
    <property type="entry name" value="Rhomboid_protease_S54"/>
</dbReference>
<comment type="similarity">
    <text evidence="2">Belongs to the peptidase S54 family.</text>
</comment>
<accession>A0A445N153</accession>
<organism evidence="10">
    <name type="scientific">uncultured Desulfobacterium sp</name>
    <dbReference type="NCBI Taxonomy" id="201089"/>
    <lineage>
        <taxon>Bacteria</taxon>
        <taxon>Pseudomonadati</taxon>
        <taxon>Thermodesulfobacteriota</taxon>
        <taxon>Desulfobacteria</taxon>
        <taxon>Desulfobacterales</taxon>
        <taxon>Desulfobacteriaceae</taxon>
        <taxon>Desulfobacterium</taxon>
        <taxon>environmental samples</taxon>
    </lineage>
</organism>
<proteinExistence type="inferred from homology"/>
<dbReference type="FunFam" id="1.20.1540.10:FF:000027">
    <property type="entry name" value="Rhomboid family intramembrane serine protease"/>
    <property type="match status" value="1"/>
</dbReference>
<dbReference type="Pfam" id="PF01694">
    <property type="entry name" value="Rhomboid"/>
    <property type="match status" value="1"/>
</dbReference>
<feature type="transmembrane region" description="Helical" evidence="7">
    <location>
        <begin position="12"/>
        <end position="30"/>
    </location>
</feature>
<evidence type="ECO:0000256" key="5">
    <source>
        <dbReference type="ARBA" id="ARBA00022989"/>
    </source>
</evidence>
<dbReference type="GO" id="GO:0006457">
    <property type="term" value="P:protein folding"/>
    <property type="evidence" value="ECO:0007669"/>
    <property type="project" value="InterPro"/>
</dbReference>
<sequence length="323" mass="36336">MIPIRDTVQSRRYPVINITIIAVNVFAYLIEMSSGDQLNRFLFLYGLVPARYSVPFISDHFTFGQQAFSFLSFMFLHGGFLHLLGNMWSLYIFGDNVEDRLGPMRYLVFYLLSGFASGLCHLFFNLESQVPTIGASGAIAGVMGAYFILYPKSRILTLIPIIFIPYFVELPAYFFLGIWFLIQFFSAAGASSQAGGIAWWAHIGGFIFGIIFLKLLLNLPQTGISDMMNRRTYKTKTPKLQVIQTIGSDRDYHLYGAMAITPQEAFTGTTKMVNIPWGFQKRLFRVNVPPGITEATTLRLAGLGKRAPDNTRGDLLLKIVIKE</sequence>
<keyword evidence="6 7" id="KW-0472">Membrane</keyword>
<evidence type="ECO:0000256" key="3">
    <source>
        <dbReference type="ARBA" id="ARBA00022692"/>
    </source>
</evidence>
<feature type="transmembrane region" description="Helical" evidence="7">
    <location>
        <begin position="197"/>
        <end position="217"/>
    </location>
</feature>
<evidence type="ECO:0000256" key="6">
    <source>
        <dbReference type="ARBA" id="ARBA00023136"/>
    </source>
</evidence>